<feature type="binding site" evidence="6">
    <location>
        <position position="121"/>
    </location>
    <ligand>
        <name>NAD(+)</name>
        <dbReference type="ChEBI" id="CHEBI:57540"/>
    </ligand>
</feature>
<accession>A0A1E3AX59</accession>
<dbReference type="SUPFAM" id="SSF51735">
    <property type="entry name" value="NAD(P)-binding Rossmann-fold domains"/>
    <property type="match status" value="1"/>
</dbReference>
<dbReference type="FunFam" id="3.40.50.720:FF:000009">
    <property type="entry name" value="Fatty oxidation complex, alpha subunit"/>
    <property type="match status" value="1"/>
</dbReference>
<feature type="binding site" evidence="6">
    <location>
        <position position="99"/>
    </location>
    <ligand>
        <name>NAD(+)</name>
        <dbReference type="ChEBI" id="CHEBI:57540"/>
    </ligand>
</feature>
<sequence>MVHDINNVVIAGAGIMGSSIAQLFAAHEYNVILYDISEEALEKSSSLISVNQAAAMEAGELDEEKAAGIRRRITFSGNKECFQKADFVIEAIIEKMEIKHGFWKEISDIVPETAVLTSNTSGLSLTEIAEAIEKPERFCGMHWLNPPHICPLVEVVKGEKTKQETADIVYDIACDIHRYPVRLQKEVPGFLVNRFQFAILREAMSLVEAGVAKKEDIDKVFKYGLGLRYACLGPFEIADLGGLDTFYNIASYLFKDISNVGEVHDMLKELYGNGNFGVKSGKGFYDYSNGRDKAILAKRDKDFMKVSKCLFGDL</sequence>
<dbReference type="InterPro" id="IPR022694">
    <property type="entry name" value="3-OHacyl-CoA_DH"/>
</dbReference>
<evidence type="ECO:0000256" key="5">
    <source>
        <dbReference type="PIRSR" id="PIRSR000105-1"/>
    </source>
</evidence>
<dbReference type="RefSeq" id="WP_069155944.1">
    <property type="nucleotide sequence ID" value="NZ_DBFYTC010000138.1"/>
</dbReference>
<feature type="domain" description="3-hydroxyacyl-CoA dehydrogenase NAD binding" evidence="8">
    <location>
        <begin position="8"/>
        <end position="185"/>
    </location>
</feature>
<dbReference type="GO" id="GO:0070403">
    <property type="term" value="F:NAD+ binding"/>
    <property type="evidence" value="ECO:0007669"/>
    <property type="project" value="InterPro"/>
</dbReference>
<dbReference type="InterPro" id="IPR006176">
    <property type="entry name" value="3-OHacyl-CoA_DH_NAD-bd"/>
</dbReference>
<comment type="pathway">
    <text evidence="1">Lipid metabolism; butanoate metabolism.</text>
</comment>
<protein>
    <recommendedName>
        <fullName evidence="4">3-hydroxybutyryl-CoA dehydrogenase</fullName>
    </recommendedName>
</protein>
<dbReference type="PANTHER" id="PTHR48075">
    <property type="entry name" value="3-HYDROXYACYL-COA DEHYDROGENASE FAMILY PROTEIN"/>
    <property type="match status" value="1"/>
</dbReference>
<dbReference type="GO" id="GO:0019605">
    <property type="term" value="P:butyrate metabolic process"/>
    <property type="evidence" value="ECO:0007669"/>
    <property type="project" value="UniProtKB-UniPathway"/>
</dbReference>
<feature type="domain" description="3-hydroxyacyl-CoA dehydrogenase C-terminal" evidence="7">
    <location>
        <begin position="189"/>
        <end position="287"/>
    </location>
</feature>
<evidence type="ECO:0000256" key="3">
    <source>
        <dbReference type="ARBA" id="ARBA00023002"/>
    </source>
</evidence>
<evidence type="ECO:0000313" key="10">
    <source>
        <dbReference type="Proteomes" id="UP000095003"/>
    </source>
</evidence>
<dbReference type="InterPro" id="IPR006108">
    <property type="entry name" value="3HC_DH_C"/>
</dbReference>
<feature type="binding site" evidence="6">
    <location>
        <begin position="12"/>
        <end position="17"/>
    </location>
    <ligand>
        <name>NAD(+)</name>
        <dbReference type="ChEBI" id="CHEBI:57540"/>
    </ligand>
</feature>
<evidence type="ECO:0000256" key="4">
    <source>
        <dbReference type="ARBA" id="ARBA00067747"/>
    </source>
</evidence>
<dbReference type="EMBL" id="MCGI01000001">
    <property type="protein sequence ID" value="ODM13277.1"/>
    <property type="molecule type" value="Genomic_DNA"/>
</dbReference>
<proteinExistence type="inferred from homology"/>
<keyword evidence="3 9" id="KW-0560">Oxidoreductase</keyword>
<dbReference type="Proteomes" id="UP000095003">
    <property type="component" value="Unassembled WGS sequence"/>
</dbReference>
<evidence type="ECO:0000259" key="8">
    <source>
        <dbReference type="Pfam" id="PF02737"/>
    </source>
</evidence>
<dbReference type="Gene3D" id="1.10.1040.10">
    <property type="entry name" value="N-(1-d-carboxylethyl)-l-norvaline Dehydrogenase, domain 2"/>
    <property type="match status" value="1"/>
</dbReference>
<organism evidence="9 10">
    <name type="scientific">Eisenbergiella tayi</name>
    <dbReference type="NCBI Taxonomy" id="1432052"/>
    <lineage>
        <taxon>Bacteria</taxon>
        <taxon>Bacillati</taxon>
        <taxon>Bacillota</taxon>
        <taxon>Clostridia</taxon>
        <taxon>Lachnospirales</taxon>
        <taxon>Lachnospiraceae</taxon>
        <taxon>Eisenbergiella</taxon>
    </lineage>
</organism>
<evidence type="ECO:0000256" key="6">
    <source>
        <dbReference type="PIRSR" id="PIRSR000105-2"/>
    </source>
</evidence>
<feature type="binding site" evidence="6">
    <location>
        <position position="35"/>
    </location>
    <ligand>
        <name>NAD(+)</name>
        <dbReference type="ChEBI" id="CHEBI:57540"/>
    </ligand>
</feature>
<dbReference type="PROSITE" id="PS00067">
    <property type="entry name" value="3HCDH"/>
    <property type="match status" value="1"/>
</dbReference>
<dbReference type="PIRSF" id="PIRSF000105">
    <property type="entry name" value="HCDH"/>
    <property type="match status" value="1"/>
</dbReference>
<gene>
    <name evidence="9" type="primary">mmgB_1</name>
    <name evidence="9" type="ORF">BEH84_00992</name>
</gene>
<dbReference type="InterPro" id="IPR008927">
    <property type="entry name" value="6-PGluconate_DH-like_C_sf"/>
</dbReference>
<dbReference type="InterPro" id="IPR006180">
    <property type="entry name" value="3-OHacyl-CoA_DH_CS"/>
</dbReference>
<evidence type="ECO:0000256" key="2">
    <source>
        <dbReference type="ARBA" id="ARBA00009463"/>
    </source>
</evidence>
<dbReference type="PANTHER" id="PTHR48075:SF5">
    <property type="entry name" value="3-HYDROXYBUTYRYL-COA DEHYDROGENASE"/>
    <property type="match status" value="1"/>
</dbReference>
<dbReference type="InterPro" id="IPR013328">
    <property type="entry name" value="6PGD_dom2"/>
</dbReference>
<dbReference type="GO" id="GO:0016616">
    <property type="term" value="F:oxidoreductase activity, acting on the CH-OH group of donors, NAD or NADP as acceptor"/>
    <property type="evidence" value="ECO:0007669"/>
    <property type="project" value="InterPro"/>
</dbReference>
<comment type="similarity">
    <text evidence="2">Belongs to the 3-hydroxyacyl-CoA dehydrogenase family.</text>
</comment>
<feature type="site" description="Important for catalytic activity" evidence="5">
    <location>
        <position position="142"/>
    </location>
</feature>
<dbReference type="Gene3D" id="3.40.50.720">
    <property type="entry name" value="NAD(P)-binding Rossmann-like Domain"/>
    <property type="match status" value="1"/>
</dbReference>
<dbReference type="UniPathway" id="UPA00863"/>
<dbReference type="SUPFAM" id="SSF48179">
    <property type="entry name" value="6-phosphogluconate dehydrogenase C-terminal domain-like"/>
    <property type="match status" value="1"/>
</dbReference>
<dbReference type="Pfam" id="PF00725">
    <property type="entry name" value="3HCDH"/>
    <property type="match status" value="1"/>
</dbReference>
<dbReference type="GeneID" id="93299499"/>
<dbReference type="Pfam" id="PF02737">
    <property type="entry name" value="3HCDH_N"/>
    <property type="match status" value="1"/>
</dbReference>
<evidence type="ECO:0000256" key="1">
    <source>
        <dbReference type="ARBA" id="ARBA00005086"/>
    </source>
</evidence>
<name>A0A1E3AX59_9FIRM</name>
<dbReference type="AlphaFoldDB" id="A0A1E3AX59"/>
<comment type="caution">
    <text evidence="9">The sequence shown here is derived from an EMBL/GenBank/DDBJ whole genome shotgun (WGS) entry which is preliminary data.</text>
</comment>
<feature type="binding site" evidence="6">
    <location>
        <position position="94"/>
    </location>
    <ligand>
        <name>NAD(+)</name>
        <dbReference type="ChEBI" id="CHEBI:57540"/>
    </ligand>
</feature>
<feature type="binding site" evidence="6">
    <location>
        <position position="145"/>
    </location>
    <ligand>
        <name>NAD(+)</name>
        <dbReference type="ChEBI" id="CHEBI:57540"/>
    </ligand>
</feature>
<feature type="binding site" evidence="6">
    <location>
        <position position="279"/>
    </location>
    <ligand>
        <name>NAD(+)</name>
        <dbReference type="ChEBI" id="CHEBI:57540"/>
    </ligand>
</feature>
<dbReference type="PATRIC" id="fig|1432052.3.peg.1097"/>
<evidence type="ECO:0000313" key="9">
    <source>
        <dbReference type="EMBL" id="ODM13277.1"/>
    </source>
</evidence>
<reference evidence="9 10" key="1">
    <citation type="submission" date="2016-07" db="EMBL/GenBank/DDBJ databases">
        <title>Characterization of isolates of Eisenbergiella tayi derived from blood cultures, using whole genome sequencing.</title>
        <authorList>
            <person name="Burdz T."/>
            <person name="Wiebe D."/>
            <person name="Huynh C."/>
            <person name="Bernard K."/>
        </authorList>
    </citation>
    <scope>NUCLEOTIDE SEQUENCE [LARGE SCALE GENOMIC DNA]</scope>
    <source>
        <strain evidence="9 10">NML 120489</strain>
    </source>
</reference>
<evidence type="ECO:0000259" key="7">
    <source>
        <dbReference type="Pfam" id="PF00725"/>
    </source>
</evidence>
<dbReference type="InterPro" id="IPR036291">
    <property type="entry name" value="NAD(P)-bd_dom_sf"/>
</dbReference>
<keyword evidence="6" id="KW-0520">NAD</keyword>